<name>A0ACB1AY91_MELEN</name>
<organism evidence="1 2">
    <name type="scientific">Meloidogyne enterolobii</name>
    <name type="common">Root-knot nematode worm</name>
    <name type="synonym">Meloidogyne mayaguensis</name>
    <dbReference type="NCBI Taxonomy" id="390850"/>
    <lineage>
        <taxon>Eukaryota</taxon>
        <taxon>Metazoa</taxon>
        <taxon>Ecdysozoa</taxon>
        <taxon>Nematoda</taxon>
        <taxon>Chromadorea</taxon>
        <taxon>Rhabditida</taxon>
        <taxon>Tylenchina</taxon>
        <taxon>Tylenchomorpha</taxon>
        <taxon>Tylenchoidea</taxon>
        <taxon>Meloidogynidae</taxon>
        <taxon>Meloidogyninae</taxon>
        <taxon>Meloidogyne</taxon>
    </lineage>
</organism>
<accession>A0ACB1AY91</accession>
<dbReference type="Proteomes" id="UP001497535">
    <property type="component" value="Unassembled WGS sequence"/>
</dbReference>
<evidence type="ECO:0000313" key="2">
    <source>
        <dbReference type="Proteomes" id="UP001497535"/>
    </source>
</evidence>
<sequence length="156" mass="16855">MRRKLLGQHANNSLGRQNDPYDSYRLNGNSNAVIEDGNEADLYSLQMDMPIKVLNGSPGYINILDGLNAWQLVSELAEATGQPAAASFKHVSPAGAAIGVPLNDTEAQSLMVADLSIDPRRPSLASALARARGWKREMKYIFMGDSGCEGILGYKC</sequence>
<reference evidence="1" key="1">
    <citation type="submission" date="2023-11" db="EMBL/GenBank/DDBJ databases">
        <authorList>
            <person name="Poullet M."/>
        </authorList>
    </citation>
    <scope>NUCLEOTIDE SEQUENCE</scope>
    <source>
        <strain evidence="1">E1834</strain>
    </source>
</reference>
<evidence type="ECO:0000313" key="1">
    <source>
        <dbReference type="EMBL" id="CAK5112919.1"/>
    </source>
</evidence>
<keyword evidence="2" id="KW-1185">Reference proteome</keyword>
<protein>
    <submittedName>
        <fullName evidence="1">Uncharacterized protein</fullName>
    </submittedName>
</protein>
<dbReference type="EMBL" id="CAVMJV010000145">
    <property type="protein sequence ID" value="CAK5112919.1"/>
    <property type="molecule type" value="Genomic_DNA"/>
</dbReference>
<comment type="caution">
    <text evidence="1">The sequence shown here is derived from an EMBL/GenBank/DDBJ whole genome shotgun (WGS) entry which is preliminary data.</text>
</comment>
<gene>
    <name evidence="1" type="ORF">MENTE1834_LOCUS45006</name>
</gene>
<proteinExistence type="predicted"/>